<dbReference type="EMBL" id="VOFY01000020">
    <property type="protein sequence ID" value="KAA8581834.1"/>
    <property type="molecule type" value="Genomic_DNA"/>
</dbReference>
<dbReference type="InterPro" id="IPR036179">
    <property type="entry name" value="Ig-like_dom_sf"/>
</dbReference>
<evidence type="ECO:0000313" key="5">
    <source>
        <dbReference type="Proteomes" id="UP000327493"/>
    </source>
</evidence>
<reference evidence="4 5" key="1">
    <citation type="submission" date="2019-08" db="EMBL/GenBank/DDBJ databases">
        <title>A chromosome-level genome assembly, high-density linkage maps, and genome scans reveal the genomic architecture of hybrid incompatibilities underlying speciation via character displacement in darters (Percidae: Etheostominae).</title>
        <authorList>
            <person name="Moran R.L."/>
            <person name="Catchen J.M."/>
            <person name="Fuller R.C."/>
        </authorList>
    </citation>
    <scope>NUCLEOTIDE SEQUENCE [LARGE SCALE GENOMIC DNA]</scope>
    <source>
        <strain evidence="4">EspeVRDwgs_2016</strain>
        <tissue evidence="4">Muscle</tissue>
    </source>
</reference>
<dbReference type="PANTHER" id="PTHR23268">
    <property type="entry name" value="T-CELL RECEPTOR BETA CHAIN"/>
    <property type="match status" value="1"/>
</dbReference>
<dbReference type="CDD" id="cd00099">
    <property type="entry name" value="IgV"/>
    <property type="match status" value="1"/>
</dbReference>
<dbReference type="PROSITE" id="PS50835">
    <property type="entry name" value="IG_LIKE"/>
    <property type="match status" value="1"/>
</dbReference>
<feature type="non-terminal residue" evidence="4">
    <location>
        <position position="1"/>
    </location>
</feature>
<dbReference type="InterPro" id="IPR003599">
    <property type="entry name" value="Ig_sub"/>
</dbReference>
<dbReference type="Gene3D" id="2.60.40.10">
    <property type="entry name" value="Immunoglobulins"/>
    <property type="match status" value="3"/>
</dbReference>
<gene>
    <name evidence="4" type="ORF">FQN60_008574</name>
</gene>
<organism evidence="4 5">
    <name type="scientific">Etheostoma spectabile</name>
    <name type="common">orangethroat darter</name>
    <dbReference type="NCBI Taxonomy" id="54343"/>
    <lineage>
        <taxon>Eukaryota</taxon>
        <taxon>Metazoa</taxon>
        <taxon>Chordata</taxon>
        <taxon>Craniata</taxon>
        <taxon>Vertebrata</taxon>
        <taxon>Euteleostomi</taxon>
        <taxon>Actinopterygii</taxon>
        <taxon>Neopterygii</taxon>
        <taxon>Teleostei</taxon>
        <taxon>Neoteleostei</taxon>
        <taxon>Acanthomorphata</taxon>
        <taxon>Eupercaria</taxon>
        <taxon>Perciformes</taxon>
        <taxon>Percoidei</taxon>
        <taxon>Percidae</taxon>
        <taxon>Etheostomatinae</taxon>
        <taxon>Etheostoma</taxon>
    </lineage>
</organism>
<dbReference type="GO" id="GO:0002376">
    <property type="term" value="P:immune system process"/>
    <property type="evidence" value="ECO:0007669"/>
    <property type="project" value="UniProtKB-KW"/>
</dbReference>
<dbReference type="AlphaFoldDB" id="A0A5J5CJ27"/>
<accession>A0A5J5CJ27</accession>
<keyword evidence="5" id="KW-1185">Reference proteome</keyword>
<dbReference type="SMART" id="SM00406">
    <property type="entry name" value="IGv"/>
    <property type="match status" value="2"/>
</dbReference>
<dbReference type="InterPro" id="IPR013106">
    <property type="entry name" value="Ig_V-set"/>
</dbReference>
<keyword evidence="2" id="KW-0391">Immunity</keyword>
<dbReference type="SMART" id="SM00409">
    <property type="entry name" value="IG"/>
    <property type="match status" value="3"/>
</dbReference>
<feature type="domain" description="Ig-like" evidence="3">
    <location>
        <begin position="194"/>
        <end position="318"/>
    </location>
</feature>
<dbReference type="InterPro" id="IPR007110">
    <property type="entry name" value="Ig-like_dom"/>
</dbReference>
<dbReference type="Pfam" id="PF07686">
    <property type="entry name" value="V-set"/>
    <property type="match status" value="1"/>
</dbReference>
<name>A0A5J5CJ27_9PERO</name>
<dbReference type="PANTHER" id="PTHR23268:SF102">
    <property type="entry name" value="IMMUNOGLOBULIN V-SET DOMAIN-CONTAINING PROTEIN"/>
    <property type="match status" value="1"/>
</dbReference>
<dbReference type="SUPFAM" id="SSF48726">
    <property type="entry name" value="Immunoglobulin"/>
    <property type="match status" value="3"/>
</dbReference>
<evidence type="ECO:0000256" key="2">
    <source>
        <dbReference type="ARBA" id="ARBA00022859"/>
    </source>
</evidence>
<evidence type="ECO:0000256" key="1">
    <source>
        <dbReference type="ARBA" id="ARBA00022729"/>
    </source>
</evidence>
<proteinExistence type="predicted"/>
<dbReference type="InterPro" id="IPR013783">
    <property type="entry name" value="Ig-like_fold"/>
</dbReference>
<keyword evidence="1" id="KW-0732">Signal</keyword>
<dbReference type="GO" id="GO:0007166">
    <property type="term" value="P:cell surface receptor signaling pathway"/>
    <property type="evidence" value="ECO:0007669"/>
    <property type="project" value="TreeGrafter"/>
</dbReference>
<protein>
    <recommendedName>
        <fullName evidence="3">Ig-like domain-containing protein</fullName>
    </recommendedName>
</protein>
<dbReference type="InterPro" id="IPR050413">
    <property type="entry name" value="TCR_beta_variable"/>
</dbReference>
<dbReference type="GO" id="GO:0005886">
    <property type="term" value="C:plasma membrane"/>
    <property type="evidence" value="ECO:0007669"/>
    <property type="project" value="TreeGrafter"/>
</dbReference>
<sequence length="321" mass="35731">VCLGLDVRQSPSDLITKSGDKVEIFCSHDKTDYRVMLWYQRSPGDTAMKLIGYLYFKDVTMEEPYKEHFNISGDLGGNTAKNASLKIKLGEQEHSASPSAAIRKAGDDVQLICTHGQADYTVMLWYQQAPGDKALKLIGHVEYSRISYEESYGEHFNITGDLSGNTAKNVSLFIVDLKELEHSALYYCAARYTPSCSQCLCHILQSPSAAIRKAGDDVKLFCTHGKSDYRVMLWYQQSPGDAALKLVGYGYAQFTNDSVEKPFREHFKLAGDLNAEAKNGSLSINNLKALEHTATYFCAAREAQYIKHPSALDKNLVTPPL</sequence>
<comment type="caution">
    <text evidence="4">The sequence shown here is derived from an EMBL/GenBank/DDBJ whole genome shotgun (WGS) entry which is preliminary data.</text>
</comment>
<evidence type="ECO:0000259" key="3">
    <source>
        <dbReference type="PROSITE" id="PS50835"/>
    </source>
</evidence>
<dbReference type="Proteomes" id="UP000327493">
    <property type="component" value="Chromosome 20"/>
</dbReference>
<evidence type="ECO:0000313" key="4">
    <source>
        <dbReference type="EMBL" id="KAA8581834.1"/>
    </source>
</evidence>